<proteinExistence type="predicted"/>
<gene>
    <name evidence="1" type="ORF">C7M51_01037</name>
</gene>
<reference evidence="1 2" key="1">
    <citation type="submission" date="2018-03" db="EMBL/GenBank/DDBJ databases">
        <title>Pantoea intestinalis SRCM103226 isolated form the mealworm.</title>
        <authorList>
            <person name="Jeong D.-Y."/>
            <person name="Kim J.W."/>
        </authorList>
    </citation>
    <scope>NUCLEOTIDE SEQUENCE [LARGE SCALE GENOMIC DNA]</scope>
    <source>
        <strain evidence="1 2">SRCM103226</strain>
    </source>
</reference>
<dbReference type="OrthoDB" id="6548491at2"/>
<evidence type="ECO:0000313" key="2">
    <source>
        <dbReference type="Proteomes" id="UP000464053"/>
    </source>
</evidence>
<dbReference type="AlphaFoldDB" id="A0A6P1PY76"/>
<accession>A0A6P1PY76</accession>
<organism evidence="1 2">
    <name type="scientific">Mixta intestinalis</name>
    <dbReference type="NCBI Taxonomy" id="1615494"/>
    <lineage>
        <taxon>Bacteria</taxon>
        <taxon>Pseudomonadati</taxon>
        <taxon>Pseudomonadota</taxon>
        <taxon>Gammaproteobacteria</taxon>
        <taxon>Enterobacterales</taxon>
        <taxon>Erwiniaceae</taxon>
        <taxon>Mixta</taxon>
    </lineage>
</organism>
<evidence type="ECO:0000313" key="1">
    <source>
        <dbReference type="EMBL" id="QHM70758.1"/>
    </source>
</evidence>
<keyword evidence="2" id="KW-1185">Reference proteome</keyword>
<name>A0A6P1PY76_9GAMM</name>
<protein>
    <recommendedName>
        <fullName evidence="3">DNA-binding protein</fullName>
    </recommendedName>
</protein>
<sequence>MGRLHVTALEFARYAGIREEDLIRAICNQGTVEGITLPEALDRAPLSSRVWLRKDVVLFTHRLRRVRGKKGPGINR</sequence>
<dbReference type="EMBL" id="CP028271">
    <property type="protein sequence ID" value="QHM70758.1"/>
    <property type="molecule type" value="Genomic_DNA"/>
</dbReference>
<dbReference type="Proteomes" id="UP000464053">
    <property type="component" value="Chromosome"/>
</dbReference>
<evidence type="ECO:0008006" key="3">
    <source>
        <dbReference type="Google" id="ProtNLM"/>
    </source>
</evidence>
<dbReference type="KEGG" id="mint:C7M51_01037"/>